<dbReference type="RefSeq" id="XP_009013433.1">
    <property type="nucleotide sequence ID" value="XM_009015185.1"/>
</dbReference>
<proteinExistence type="predicted"/>
<dbReference type="CTD" id="20202794"/>
<dbReference type="OrthoDB" id="6140291at2759"/>
<dbReference type="AlphaFoldDB" id="T1F1U4"/>
<dbReference type="EMBL" id="KB096080">
    <property type="protein sequence ID" value="ESO08503.1"/>
    <property type="molecule type" value="Genomic_DNA"/>
</dbReference>
<reference evidence="3" key="3">
    <citation type="submission" date="2015-06" db="UniProtKB">
        <authorList>
            <consortium name="EnsemblMetazoa"/>
        </authorList>
    </citation>
    <scope>IDENTIFICATION</scope>
</reference>
<dbReference type="InterPro" id="IPR043159">
    <property type="entry name" value="Lectin_gal-bd_sf"/>
</dbReference>
<evidence type="ECO:0000313" key="4">
    <source>
        <dbReference type="Proteomes" id="UP000015101"/>
    </source>
</evidence>
<reference evidence="2 4" key="2">
    <citation type="journal article" date="2013" name="Nature">
        <title>Insights into bilaterian evolution from three spiralian genomes.</title>
        <authorList>
            <person name="Simakov O."/>
            <person name="Marletaz F."/>
            <person name="Cho S.J."/>
            <person name="Edsinger-Gonzales E."/>
            <person name="Havlak P."/>
            <person name="Hellsten U."/>
            <person name="Kuo D.H."/>
            <person name="Larsson T."/>
            <person name="Lv J."/>
            <person name="Arendt D."/>
            <person name="Savage R."/>
            <person name="Osoegawa K."/>
            <person name="de Jong P."/>
            <person name="Grimwood J."/>
            <person name="Chapman J.A."/>
            <person name="Shapiro H."/>
            <person name="Aerts A."/>
            <person name="Otillar R.P."/>
            <person name="Terry A.Y."/>
            <person name="Boore J.L."/>
            <person name="Grigoriev I.V."/>
            <person name="Lindberg D.R."/>
            <person name="Seaver E.C."/>
            <person name="Weisblat D.A."/>
            <person name="Putnam N.H."/>
            <person name="Rokhsar D.S."/>
        </authorList>
    </citation>
    <scope>NUCLEOTIDE SEQUENCE</scope>
</reference>
<protein>
    <recommendedName>
        <fullName evidence="1">SUEL-type lectin domain-containing protein</fullName>
    </recommendedName>
</protein>
<feature type="domain" description="SUEL-type lectin" evidence="1">
    <location>
        <begin position="121"/>
        <end position="202"/>
    </location>
</feature>
<accession>T1F1U4</accession>
<dbReference type="GeneID" id="20202794"/>
<dbReference type="GO" id="GO:0030246">
    <property type="term" value="F:carbohydrate binding"/>
    <property type="evidence" value="ECO:0007669"/>
    <property type="project" value="InterPro"/>
</dbReference>
<evidence type="ECO:0000313" key="2">
    <source>
        <dbReference type="EMBL" id="ESO08503.1"/>
    </source>
</evidence>
<gene>
    <name evidence="3" type="primary">20202794</name>
    <name evidence="2" type="ORF">HELRODRAFT_169361</name>
</gene>
<dbReference type="Gene3D" id="2.60.120.740">
    <property type="match status" value="1"/>
</dbReference>
<dbReference type="PANTHER" id="PTHR46780">
    <property type="entry name" value="PROTEIN EVA-1"/>
    <property type="match status" value="1"/>
</dbReference>
<dbReference type="EMBL" id="AMQM01003271">
    <property type="status" value="NOT_ANNOTATED_CDS"/>
    <property type="molecule type" value="Genomic_DNA"/>
</dbReference>
<reference evidence="4" key="1">
    <citation type="submission" date="2012-12" db="EMBL/GenBank/DDBJ databases">
        <authorList>
            <person name="Hellsten U."/>
            <person name="Grimwood J."/>
            <person name="Chapman J.A."/>
            <person name="Shapiro H."/>
            <person name="Aerts A."/>
            <person name="Otillar R.P."/>
            <person name="Terry A.Y."/>
            <person name="Boore J.L."/>
            <person name="Simakov O."/>
            <person name="Marletaz F."/>
            <person name="Cho S.-J."/>
            <person name="Edsinger-Gonzales E."/>
            <person name="Havlak P."/>
            <person name="Kuo D.-H."/>
            <person name="Larsson T."/>
            <person name="Lv J."/>
            <person name="Arendt D."/>
            <person name="Savage R."/>
            <person name="Osoegawa K."/>
            <person name="de Jong P."/>
            <person name="Lindberg D.R."/>
            <person name="Seaver E.C."/>
            <person name="Weisblat D.A."/>
            <person name="Putnam N.H."/>
            <person name="Grigoriev I.V."/>
            <person name="Rokhsar D.S."/>
        </authorList>
    </citation>
    <scope>NUCLEOTIDE SEQUENCE</scope>
</reference>
<evidence type="ECO:0000259" key="1">
    <source>
        <dbReference type="Pfam" id="PF02140"/>
    </source>
</evidence>
<dbReference type="KEGG" id="hro:HELRODRAFT_169361"/>
<dbReference type="HOGENOM" id="CLU_842720_0_0_1"/>
<organism evidence="3 4">
    <name type="scientific">Helobdella robusta</name>
    <name type="common">Californian leech</name>
    <dbReference type="NCBI Taxonomy" id="6412"/>
    <lineage>
        <taxon>Eukaryota</taxon>
        <taxon>Metazoa</taxon>
        <taxon>Spiralia</taxon>
        <taxon>Lophotrochozoa</taxon>
        <taxon>Annelida</taxon>
        <taxon>Clitellata</taxon>
        <taxon>Hirudinea</taxon>
        <taxon>Rhynchobdellida</taxon>
        <taxon>Glossiphoniidae</taxon>
        <taxon>Helobdella</taxon>
    </lineage>
</organism>
<dbReference type="EnsemblMetazoa" id="HelroT169361">
    <property type="protein sequence ID" value="HelroP169361"/>
    <property type="gene ID" value="HelroG169361"/>
</dbReference>
<evidence type="ECO:0000313" key="3">
    <source>
        <dbReference type="EnsemblMetazoa" id="HelroP169361"/>
    </source>
</evidence>
<dbReference type="InterPro" id="IPR000922">
    <property type="entry name" value="Lectin_gal-bd_dom"/>
</dbReference>
<dbReference type="CDD" id="cd22823">
    <property type="entry name" value="Gal_Rha_Lectin"/>
    <property type="match status" value="1"/>
</dbReference>
<dbReference type="InParanoid" id="T1F1U4"/>
<name>T1F1U4_HELRO</name>
<dbReference type="Pfam" id="PF02140">
    <property type="entry name" value="SUEL_Lectin"/>
    <property type="match status" value="1"/>
</dbReference>
<sequence>MATTQKHVNLIDSTCIIIMNNNYCIHVQHLQTFFEPHVHLKNIPLAYGQPMLRGVETDGAHGAVNLMITKTVFTIFMKTSDQVNCDHVLVTTTLRLDTIFAMWLLGLVLCDIICTSETLTLTCQVDRQVIIVRRALYGRMEPGKCITSEYAHAMGCYADVTTHVQDLCSGQSHCSLMVASIDAIAQPCGKDFKSYLDIEHECVRATCGRQRVGVCNSRAWRSCALTKRSCALTLFECVLRQTLERPPYVIGELVRLASACNEMEWSASVACRGSASYFKNHIVHLSIFSGLCKSNVMQAGCFMPTRQVQNGNVFNEVMKCSYRHKWHKSI</sequence>
<keyword evidence="4" id="KW-1185">Reference proteome</keyword>
<dbReference type="Proteomes" id="UP000015101">
    <property type="component" value="Unassembled WGS sequence"/>
</dbReference>